<sequence>MTLSVTAVQLTATEEVEANLAQITGAIAEAPAGTDLLVFPEASMRSFRRGFADAAQPLDGPFASTVREAARGSDLTVVVGMFTPAEDGRVHNTLLVTGPGIELSYNKIHLYDAYGSRESEIVAPGDEIVTFDLGDLTVGLATCYDIRFADQFRALAKRGAEVVIVPACWGEGPGKAEQWDVLTRARALDAQAWLVAAAQAWSEPQGAAPLGIGNSVIVDPFGRARVRAGHEPTTITWTVDADTVATARERIPFGDS</sequence>
<dbReference type="SUPFAM" id="SSF56317">
    <property type="entry name" value="Carbon-nitrogen hydrolase"/>
    <property type="match status" value="1"/>
</dbReference>
<dbReference type="AlphaFoldDB" id="A0A967B4S5"/>
<accession>A0A967B4S5</accession>
<evidence type="ECO:0000313" key="3">
    <source>
        <dbReference type="EMBL" id="NHN55617.1"/>
    </source>
</evidence>
<dbReference type="PROSITE" id="PS50263">
    <property type="entry name" value="CN_HYDROLASE"/>
    <property type="match status" value="1"/>
</dbReference>
<evidence type="ECO:0000313" key="4">
    <source>
        <dbReference type="Proteomes" id="UP000744769"/>
    </source>
</evidence>
<reference evidence="3" key="1">
    <citation type="submission" date="2020-03" db="EMBL/GenBank/DDBJ databases">
        <title>Draft sequencing of Calidifontibacter sp. DB0510.</title>
        <authorList>
            <person name="Kim D.-U."/>
        </authorList>
    </citation>
    <scope>NUCLEOTIDE SEQUENCE</scope>
    <source>
        <strain evidence="3">DB0510</strain>
    </source>
</reference>
<dbReference type="InterPro" id="IPR036526">
    <property type="entry name" value="C-N_Hydrolase_sf"/>
</dbReference>
<organism evidence="3 4">
    <name type="scientific">Metallococcus carri</name>
    <dbReference type="NCBI Taxonomy" id="1656884"/>
    <lineage>
        <taxon>Bacteria</taxon>
        <taxon>Bacillati</taxon>
        <taxon>Actinomycetota</taxon>
        <taxon>Actinomycetes</taxon>
        <taxon>Micrococcales</taxon>
        <taxon>Dermacoccaceae</taxon>
        <taxon>Metallococcus</taxon>
    </lineage>
</organism>
<evidence type="ECO:0000259" key="2">
    <source>
        <dbReference type="PROSITE" id="PS50263"/>
    </source>
</evidence>
<proteinExistence type="inferred from homology"/>
<comment type="similarity">
    <text evidence="1">Belongs to the carbon-nitrogen hydrolase superfamily. NIT1/NIT2 family.</text>
</comment>
<dbReference type="Gene3D" id="3.60.110.10">
    <property type="entry name" value="Carbon-nitrogen hydrolase"/>
    <property type="match status" value="1"/>
</dbReference>
<dbReference type="PANTHER" id="PTHR23088">
    <property type="entry name" value="NITRILASE-RELATED"/>
    <property type="match status" value="1"/>
</dbReference>
<dbReference type="PANTHER" id="PTHR23088:SF27">
    <property type="entry name" value="DEAMINATED GLUTATHIONE AMIDASE"/>
    <property type="match status" value="1"/>
</dbReference>
<dbReference type="CDD" id="cd07581">
    <property type="entry name" value="nitrilase_3"/>
    <property type="match status" value="1"/>
</dbReference>
<dbReference type="Proteomes" id="UP000744769">
    <property type="component" value="Unassembled WGS sequence"/>
</dbReference>
<dbReference type="Pfam" id="PF00795">
    <property type="entry name" value="CN_hydrolase"/>
    <property type="match status" value="1"/>
</dbReference>
<dbReference type="RefSeq" id="WP_166195467.1">
    <property type="nucleotide sequence ID" value="NZ_JAAOIV010000004.1"/>
</dbReference>
<feature type="domain" description="CN hydrolase" evidence="2">
    <location>
        <begin position="3"/>
        <end position="241"/>
    </location>
</feature>
<gene>
    <name evidence="3" type="ORF">G9U51_07460</name>
</gene>
<keyword evidence="3" id="KW-0378">Hydrolase</keyword>
<keyword evidence="4" id="KW-1185">Reference proteome</keyword>
<name>A0A967B4S5_9MICO</name>
<comment type="caution">
    <text evidence="3">The sequence shown here is derived from an EMBL/GenBank/DDBJ whole genome shotgun (WGS) entry which is preliminary data.</text>
</comment>
<protein>
    <submittedName>
        <fullName evidence="3">Carbon-nitrogen hydrolase family protein</fullName>
    </submittedName>
</protein>
<dbReference type="EMBL" id="JAAOIV010000004">
    <property type="protein sequence ID" value="NHN55617.1"/>
    <property type="molecule type" value="Genomic_DNA"/>
</dbReference>
<dbReference type="InterPro" id="IPR003010">
    <property type="entry name" value="C-N_Hydrolase"/>
</dbReference>
<dbReference type="GO" id="GO:0016787">
    <property type="term" value="F:hydrolase activity"/>
    <property type="evidence" value="ECO:0007669"/>
    <property type="project" value="UniProtKB-KW"/>
</dbReference>
<evidence type="ECO:0000256" key="1">
    <source>
        <dbReference type="ARBA" id="ARBA00010613"/>
    </source>
</evidence>